<accession>A0A6P8HQV7</accession>
<sequence length="335" mass="40242">MAARFKTVYQNSFQGCTPAGVLMREMEKKAEYRRKRRQSEYSEAGCFFPPGKINFEDKMVYRSAYQRYYRQPRWDDSSVEEFQQKMKYRVDRRSIEHQHQAWLWDSDDEEDDNVEEIPIDHNNNNKGKQDEITRTDQGENERRNKSVQAWLKDQQGLQEVEKRHEVLRPRDRIRPEIEHAKEKIHDRNQAEQPRDIKKKLFDDERRRHRSPNKKIEVSRERRSASPSRAPNLGDRKRHPPFLAYGWANDGPTEYKKTHNILASQHEVYPAALRAAKRRQNVIKEKVKLHEEAIRKKELVAPIADEEAKLFAKDMWITEYQRNFCQANDIKRHFGR</sequence>
<dbReference type="KEGG" id="aten:116294476"/>
<keyword evidence="2" id="KW-1185">Reference proteome</keyword>
<feature type="region of interest" description="Disordered" evidence="1">
    <location>
        <begin position="114"/>
        <end position="146"/>
    </location>
</feature>
<dbReference type="PANTHER" id="PTHR31022:SF4">
    <property type="entry name" value="CENTRIOLE, CILIA AND SPINDLE-ASSOCIATED PROTEIN"/>
    <property type="match status" value="1"/>
</dbReference>
<dbReference type="GeneID" id="116294476"/>
<dbReference type="GO" id="GO:0005814">
    <property type="term" value="C:centriole"/>
    <property type="evidence" value="ECO:0007669"/>
    <property type="project" value="TreeGrafter"/>
</dbReference>
<dbReference type="GO" id="GO:0005819">
    <property type="term" value="C:spindle"/>
    <property type="evidence" value="ECO:0007669"/>
    <property type="project" value="TreeGrafter"/>
</dbReference>
<dbReference type="PANTHER" id="PTHR31022">
    <property type="entry name" value="CENTRIOLE, CILIA AND SPINDLE-ASSOCIATED PROTEIN"/>
    <property type="match status" value="1"/>
</dbReference>
<dbReference type="OrthoDB" id="6616361at2759"/>
<evidence type="ECO:0000313" key="2">
    <source>
        <dbReference type="Proteomes" id="UP000515163"/>
    </source>
</evidence>
<feature type="region of interest" description="Disordered" evidence="1">
    <location>
        <begin position="171"/>
        <end position="238"/>
    </location>
</feature>
<name>A0A6P8HQV7_ACTTE</name>
<reference evidence="3" key="1">
    <citation type="submission" date="2025-08" db="UniProtKB">
        <authorList>
            <consortium name="RefSeq"/>
        </authorList>
    </citation>
    <scope>IDENTIFICATION</scope>
    <source>
        <tissue evidence="3">Tentacle</tissue>
    </source>
</reference>
<dbReference type="GO" id="GO:0036064">
    <property type="term" value="C:ciliary basal body"/>
    <property type="evidence" value="ECO:0007669"/>
    <property type="project" value="TreeGrafter"/>
</dbReference>
<proteinExistence type="predicted"/>
<feature type="compositionally biased region" description="Basic and acidic residues" evidence="1">
    <location>
        <begin position="127"/>
        <end position="144"/>
    </location>
</feature>
<dbReference type="RefSeq" id="XP_031557941.1">
    <property type="nucleotide sequence ID" value="XM_031702081.1"/>
</dbReference>
<dbReference type="Pfam" id="PF15748">
    <property type="entry name" value="CCSAP"/>
    <property type="match status" value="1"/>
</dbReference>
<dbReference type="AlphaFoldDB" id="A0A6P8HQV7"/>
<dbReference type="InParanoid" id="A0A6P8HQV7"/>
<dbReference type="Proteomes" id="UP000515163">
    <property type="component" value="Unplaced"/>
</dbReference>
<organism evidence="2 3">
    <name type="scientific">Actinia tenebrosa</name>
    <name type="common">Australian red waratah sea anemone</name>
    <dbReference type="NCBI Taxonomy" id="6105"/>
    <lineage>
        <taxon>Eukaryota</taxon>
        <taxon>Metazoa</taxon>
        <taxon>Cnidaria</taxon>
        <taxon>Anthozoa</taxon>
        <taxon>Hexacorallia</taxon>
        <taxon>Actiniaria</taxon>
        <taxon>Actiniidae</taxon>
        <taxon>Actinia</taxon>
    </lineage>
</organism>
<evidence type="ECO:0000313" key="3">
    <source>
        <dbReference type="RefSeq" id="XP_031557941.1"/>
    </source>
</evidence>
<evidence type="ECO:0000256" key="1">
    <source>
        <dbReference type="SAM" id="MobiDB-lite"/>
    </source>
</evidence>
<protein>
    <submittedName>
        <fullName evidence="3">Centriole, cilia and spindle-associated protein-like</fullName>
    </submittedName>
</protein>
<gene>
    <name evidence="3" type="primary">LOC116294476</name>
</gene>
<dbReference type="GO" id="GO:0035869">
    <property type="term" value="C:ciliary transition zone"/>
    <property type="evidence" value="ECO:0007669"/>
    <property type="project" value="TreeGrafter"/>
</dbReference>
<dbReference type="InterPro" id="IPR029774">
    <property type="entry name" value="CSAP"/>
</dbReference>
<feature type="compositionally biased region" description="Basic and acidic residues" evidence="1">
    <location>
        <begin position="213"/>
        <end position="223"/>
    </location>
</feature>
<feature type="compositionally biased region" description="Basic and acidic residues" evidence="1">
    <location>
        <begin position="171"/>
        <end position="205"/>
    </location>
</feature>
<dbReference type="GO" id="GO:0008017">
    <property type="term" value="F:microtubule binding"/>
    <property type="evidence" value="ECO:0007669"/>
    <property type="project" value="TreeGrafter"/>
</dbReference>
<dbReference type="GO" id="GO:1901673">
    <property type="term" value="P:regulation of mitotic spindle assembly"/>
    <property type="evidence" value="ECO:0007669"/>
    <property type="project" value="TreeGrafter"/>
</dbReference>